<dbReference type="Proteomes" id="UP000613512">
    <property type="component" value="Unassembled WGS sequence"/>
</dbReference>
<dbReference type="RefSeq" id="WP_188384948.1">
    <property type="nucleotide sequence ID" value="NZ_BMEY01000012.1"/>
</dbReference>
<evidence type="ECO:0000313" key="2">
    <source>
        <dbReference type="EMBL" id="GGA80144.1"/>
    </source>
</evidence>
<dbReference type="AlphaFoldDB" id="A0A916W9I7"/>
<feature type="compositionally biased region" description="Basic and acidic residues" evidence="1">
    <location>
        <begin position="529"/>
        <end position="544"/>
    </location>
</feature>
<evidence type="ECO:0000256" key="1">
    <source>
        <dbReference type="SAM" id="MobiDB-lite"/>
    </source>
</evidence>
<comment type="caution">
    <text evidence="2">The sequence shown here is derived from an EMBL/GenBank/DDBJ whole genome shotgun (WGS) entry which is preliminary data.</text>
</comment>
<evidence type="ECO:0000313" key="3">
    <source>
        <dbReference type="Proteomes" id="UP000613512"/>
    </source>
</evidence>
<feature type="region of interest" description="Disordered" evidence="1">
    <location>
        <begin position="495"/>
        <end position="550"/>
    </location>
</feature>
<sequence length="649" mass="73437">MSTFWNFPAATGGMINSINNAGLETFRGNAIESLIREIIQNALDAVKDPSKPVVVEFQSFSTNTRNFPNKNELIDVFHMCERTWKGRNKKSEEFIKGALNYLSQDTMNFLRISDFNTKGLEGAKDGELGSPWSSLVKEAGSSNKDDNSGGSFGIGKSAPFLNSNIRTLFYSSLDITGYQSHIGVANIMSFKKNHDQITLGNGYYTDNPHSLAIPGQLRLDDTFHRNESGTDIFIPAFEPTYDDWKEEAIKSLLFNFFITIFQKKLIVKINDFEINDQNIGTLINNLEDKEENRELQNYFSLLNSDKTIKIPYPAKNYRKAGISFEEGEATLYLLNDSEGELNRRVLMTRKTGMRIFEQKNISGSISFTGILMITGTNMNSIFKQMENPAHNEWSPERYEKDPKTADKIYKELRKFIRDTVKSKFQEKITDEMDAVGLSDFLPNKNLDMESRNRTESLNSTIKNIITKTKDQENKKTKKKKGKDLKDLEEQLVGEYGITPSGDEGGNGFGTHSGGGNNGGGLTNPDGENELDRNTPGDVDKQRERKPSKKPITIEQKYVCLNKEKGKYKLMISPKKSLNSGRLVFRVMGEQNNYDLPIKHAATNDSEVTIESISANTVYVNSITKNKRFVLNVDIDYPEYCVMEVELYEN</sequence>
<protein>
    <submittedName>
        <fullName evidence="2">Uncharacterized protein</fullName>
    </submittedName>
</protein>
<reference evidence="2" key="2">
    <citation type="submission" date="2020-09" db="EMBL/GenBank/DDBJ databases">
        <authorList>
            <person name="Sun Q."/>
            <person name="Zhou Y."/>
        </authorList>
    </citation>
    <scope>NUCLEOTIDE SEQUENCE</scope>
    <source>
        <strain evidence="2">CGMCC 1.12408</strain>
    </source>
</reference>
<reference evidence="2" key="1">
    <citation type="journal article" date="2014" name="Int. J. Syst. Evol. Microbiol.">
        <title>Complete genome sequence of Corynebacterium casei LMG S-19264T (=DSM 44701T), isolated from a smear-ripened cheese.</title>
        <authorList>
            <consortium name="US DOE Joint Genome Institute (JGI-PGF)"/>
            <person name="Walter F."/>
            <person name="Albersmeier A."/>
            <person name="Kalinowski J."/>
            <person name="Ruckert C."/>
        </authorList>
    </citation>
    <scope>NUCLEOTIDE SEQUENCE</scope>
    <source>
        <strain evidence="2">CGMCC 1.12408</strain>
    </source>
</reference>
<dbReference type="EMBL" id="BMEY01000012">
    <property type="protein sequence ID" value="GGA80144.1"/>
    <property type="molecule type" value="Genomic_DNA"/>
</dbReference>
<keyword evidence="3" id="KW-1185">Reference proteome</keyword>
<name>A0A916W9I7_9BACI</name>
<proteinExistence type="predicted"/>
<feature type="compositionally biased region" description="Gly residues" evidence="1">
    <location>
        <begin position="502"/>
        <end position="521"/>
    </location>
</feature>
<gene>
    <name evidence="2" type="ORF">GCM10008025_24430</name>
</gene>
<organism evidence="2 3">
    <name type="scientific">Ornithinibacillus halotolerans</name>
    <dbReference type="NCBI Taxonomy" id="1274357"/>
    <lineage>
        <taxon>Bacteria</taxon>
        <taxon>Bacillati</taxon>
        <taxon>Bacillota</taxon>
        <taxon>Bacilli</taxon>
        <taxon>Bacillales</taxon>
        <taxon>Bacillaceae</taxon>
        <taxon>Ornithinibacillus</taxon>
    </lineage>
</organism>
<accession>A0A916W9I7</accession>